<accession>D7FKW6</accession>
<feature type="compositionally biased region" description="Acidic residues" evidence="1">
    <location>
        <begin position="58"/>
        <end position="67"/>
    </location>
</feature>
<dbReference type="eggNOG" id="ENOG502S72C">
    <property type="taxonomic scope" value="Eukaryota"/>
</dbReference>
<evidence type="ECO:0000313" key="2">
    <source>
        <dbReference type="EMBL" id="CBJ29511.1"/>
    </source>
</evidence>
<gene>
    <name evidence="2" type="ORF">Esi_0149_0065</name>
</gene>
<feature type="compositionally biased region" description="Gly residues" evidence="1">
    <location>
        <begin position="18"/>
        <end position="32"/>
    </location>
</feature>
<evidence type="ECO:0000256" key="1">
    <source>
        <dbReference type="SAM" id="MobiDB-lite"/>
    </source>
</evidence>
<name>D7FKW6_ECTSI</name>
<feature type="region of interest" description="Disordered" evidence="1">
    <location>
        <begin position="12"/>
        <end position="34"/>
    </location>
</feature>
<proteinExistence type="predicted"/>
<dbReference type="OMA" id="TWEDSII"/>
<dbReference type="EMBL" id="FN649737">
    <property type="protein sequence ID" value="CBJ29511.1"/>
    <property type="molecule type" value="Genomic_DNA"/>
</dbReference>
<keyword evidence="3" id="KW-1185">Reference proteome</keyword>
<evidence type="ECO:0000313" key="3">
    <source>
        <dbReference type="Proteomes" id="UP000002630"/>
    </source>
</evidence>
<feature type="region of interest" description="Disordered" evidence="1">
    <location>
        <begin position="55"/>
        <end position="79"/>
    </location>
</feature>
<dbReference type="Proteomes" id="UP000002630">
    <property type="component" value="Linkage Group LG12"/>
</dbReference>
<organism evidence="2 3">
    <name type="scientific">Ectocarpus siliculosus</name>
    <name type="common">Brown alga</name>
    <name type="synonym">Conferva siliculosa</name>
    <dbReference type="NCBI Taxonomy" id="2880"/>
    <lineage>
        <taxon>Eukaryota</taxon>
        <taxon>Sar</taxon>
        <taxon>Stramenopiles</taxon>
        <taxon>Ochrophyta</taxon>
        <taxon>PX clade</taxon>
        <taxon>Phaeophyceae</taxon>
        <taxon>Ectocarpales</taxon>
        <taxon>Ectocarpaceae</taxon>
        <taxon>Ectocarpus</taxon>
    </lineage>
</organism>
<reference evidence="2 3" key="1">
    <citation type="journal article" date="2010" name="Nature">
        <title>The Ectocarpus genome and the independent evolution of multicellularity in brown algae.</title>
        <authorList>
            <person name="Cock J.M."/>
            <person name="Sterck L."/>
            <person name="Rouze P."/>
            <person name="Scornet D."/>
            <person name="Allen A.E."/>
            <person name="Amoutzias G."/>
            <person name="Anthouard V."/>
            <person name="Artiguenave F."/>
            <person name="Aury J.M."/>
            <person name="Badger J.H."/>
            <person name="Beszteri B."/>
            <person name="Billiau K."/>
            <person name="Bonnet E."/>
            <person name="Bothwell J.H."/>
            <person name="Bowler C."/>
            <person name="Boyen C."/>
            <person name="Brownlee C."/>
            <person name="Carrano C.J."/>
            <person name="Charrier B."/>
            <person name="Cho G.Y."/>
            <person name="Coelho S.M."/>
            <person name="Collen J."/>
            <person name="Corre E."/>
            <person name="Da Silva C."/>
            <person name="Delage L."/>
            <person name="Delaroque N."/>
            <person name="Dittami S.M."/>
            <person name="Doulbeau S."/>
            <person name="Elias M."/>
            <person name="Farnham G."/>
            <person name="Gachon C.M."/>
            <person name="Gschloessl B."/>
            <person name="Heesch S."/>
            <person name="Jabbari K."/>
            <person name="Jubin C."/>
            <person name="Kawai H."/>
            <person name="Kimura K."/>
            <person name="Kloareg B."/>
            <person name="Kupper F.C."/>
            <person name="Lang D."/>
            <person name="Le Bail A."/>
            <person name="Leblanc C."/>
            <person name="Lerouge P."/>
            <person name="Lohr M."/>
            <person name="Lopez P.J."/>
            <person name="Martens C."/>
            <person name="Maumus F."/>
            <person name="Michel G."/>
            <person name="Miranda-Saavedra D."/>
            <person name="Morales J."/>
            <person name="Moreau H."/>
            <person name="Motomura T."/>
            <person name="Nagasato C."/>
            <person name="Napoli C.A."/>
            <person name="Nelson D.R."/>
            <person name="Nyvall-Collen P."/>
            <person name="Peters A.F."/>
            <person name="Pommier C."/>
            <person name="Potin P."/>
            <person name="Poulain J."/>
            <person name="Quesneville H."/>
            <person name="Read B."/>
            <person name="Rensing S.A."/>
            <person name="Ritter A."/>
            <person name="Rousvoal S."/>
            <person name="Samanta M."/>
            <person name="Samson G."/>
            <person name="Schroeder D.C."/>
            <person name="Segurens B."/>
            <person name="Strittmatter M."/>
            <person name="Tonon T."/>
            <person name="Tregear J.W."/>
            <person name="Valentin K."/>
            <person name="von Dassow P."/>
            <person name="Yamagishi T."/>
            <person name="Van de Peer Y."/>
            <person name="Wincker P."/>
        </authorList>
    </citation>
    <scope>NUCLEOTIDE SEQUENCE [LARGE SCALE GENOMIC DNA]</scope>
    <source>
        <strain evidence="3">Ec32 / CCAP1310/4</strain>
    </source>
</reference>
<sequence>MCFAAREALASGASSRGRAGGTSTAGGSGGRISGNSKDAGGGAFSFVSGTVPKVTLDETVDSEEQDIREEQRRGRWSFGQDHDPVVSAIQSMKDLFPNVRVSMDPTTSLKLRKRIYPLKTVLTLGADYNTQIGVWQFRSTWEDSIIGGRISIAGREVMLTKSWLLKVMDSEDVATRLKFRAAINTRDWTAYAKFGFRTERISPLNIKDGFQLAKKFPLDGNNGHAKLEVVSKLALPEPELQFSTNGDTSKGVVIGMGDVNLGIEEFNLLLEY</sequence>
<dbReference type="InParanoid" id="D7FKW6"/>
<dbReference type="OrthoDB" id="214at2759"/>
<protein>
    <submittedName>
        <fullName evidence="2">Uncharacterized protein</fullName>
    </submittedName>
</protein>
<dbReference type="EMBL" id="FN648060">
    <property type="protein sequence ID" value="CBJ29511.1"/>
    <property type="molecule type" value="Genomic_DNA"/>
</dbReference>
<dbReference type="AlphaFoldDB" id="D7FKW6"/>